<reference evidence="3" key="1">
    <citation type="submission" date="2017-09" db="EMBL/GenBank/DDBJ databases">
        <title>Luteimonas liuhanmingii sp.nov., isolated from the intestinal contents of Tibetan Plateau Pika in Yushu, Qinghai Province, China.</title>
        <authorList>
            <person name="Gui Z."/>
        </authorList>
    </citation>
    <scope>NUCLEOTIDE SEQUENCE [LARGE SCALE GENOMIC DNA]</scope>
    <source>
        <strain evidence="3">100111</strain>
    </source>
</reference>
<dbReference type="Proteomes" id="UP000218968">
    <property type="component" value="Chromosome"/>
</dbReference>
<dbReference type="OrthoDB" id="6058880at2"/>
<organism evidence="2 3">
    <name type="scientific">Luteimonas chenhongjianii</name>
    <dbReference type="NCBI Taxonomy" id="2006110"/>
    <lineage>
        <taxon>Bacteria</taxon>
        <taxon>Pseudomonadati</taxon>
        <taxon>Pseudomonadota</taxon>
        <taxon>Gammaproteobacteria</taxon>
        <taxon>Lysobacterales</taxon>
        <taxon>Lysobacteraceae</taxon>
        <taxon>Luteimonas</taxon>
    </lineage>
</organism>
<dbReference type="AlphaFoldDB" id="A0A290XAQ3"/>
<name>A0A290XAQ3_9GAMM</name>
<protein>
    <submittedName>
        <fullName evidence="2">Uncharacterized protein</fullName>
    </submittedName>
</protein>
<dbReference type="RefSeq" id="WP_096296562.1">
    <property type="nucleotide sequence ID" value="NZ_CP023406.1"/>
</dbReference>
<feature type="transmembrane region" description="Helical" evidence="1">
    <location>
        <begin position="36"/>
        <end position="53"/>
    </location>
</feature>
<dbReference type="EMBL" id="CP023406">
    <property type="protein sequence ID" value="ATD66232.1"/>
    <property type="molecule type" value="Genomic_DNA"/>
</dbReference>
<accession>A0A290XAQ3</accession>
<evidence type="ECO:0000256" key="1">
    <source>
        <dbReference type="SAM" id="Phobius"/>
    </source>
</evidence>
<evidence type="ECO:0000313" key="3">
    <source>
        <dbReference type="Proteomes" id="UP000218968"/>
    </source>
</evidence>
<feature type="transmembrane region" description="Helical" evidence="1">
    <location>
        <begin position="65"/>
        <end position="84"/>
    </location>
</feature>
<keyword evidence="1" id="KW-0472">Membrane</keyword>
<keyword evidence="3" id="KW-1185">Reference proteome</keyword>
<keyword evidence="1" id="KW-0812">Transmembrane</keyword>
<sequence>MKLLAAAVSILVLPVYLGLARTDQAWGLFYPRGGMAMLGVSLAIANSLICAGAQPHRSLNMRFQLAAAGWLWLVVQGAGLAYLYSQMGGT</sequence>
<dbReference type="KEGG" id="lum:CNR27_01185"/>
<keyword evidence="1" id="KW-1133">Transmembrane helix</keyword>
<proteinExistence type="predicted"/>
<gene>
    <name evidence="2" type="ORF">CNR27_01185</name>
</gene>
<evidence type="ECO:0000313" key="2">
    <source>
        <dbReference type="EMBL" id="ATD66232.1"/>
    </source>
</evidence>